<protein>
    <recommendedName>
        <fullName evidence="1">Bacterial Alpha-2-macroglobulin MG5 domain-containing protein</fullName>
    </recommendedName>
</protein>
<evidence type="ECO:0000313" key="3">
    <source>
        <dbReference type="Proteomes" id="UP001196338"/>
    </source>
</evidence>
<name>A0AAW4KL62_VIBCL</name>
<dbReference type="EMBL" id="JAHBND010000392">
    <property type="protein sequence ID" value="MBS7673282.1"/>
    <property type="molecule type" value="Genomic_DNA"/>
</dbReference>
<feature type="non-terminal residue" evidence="2">
    <location>
        <position position="87"/>
    </location>
</feature>
<reference evidence="2" key="1">
    <citation type="submission" date="2021-05" db="EMBL/GenBank/DDBJ databases">
        <authorList>
            <person name="Stine C."/>
        </authorList>
    </citation>
    <scope>NUCLEOTIDE SEQUENCE</scope>
    <source>
        <strain evidence="2">TDS0091212</strain>
    </source>
</reference>
<gene>
    <name evidence="2" type="ORF">KIN13_07555</name>
</gene>
<feature type="non-terminal residue" evidence="2">
    <location>
        <position position="1"/>
    </location>
</feature>
<feature type="domain" description="Bacterial Alpha-2-macroglobulin MG5" evidence="1">
    <location>
        <begin position="4"/>
        <end position="57"/>
    </location>
</feature>
<evidence type="ECO:0000313" key="2">
    <source>
        <dbReference type="EMBL" id="MBS7673282.1"/>
    </source>
</evidence>
<sequence>QDFELDESVLDANGEQALTLESKWAEAKSPLQLIVQASLQESGGRPITRRLVQPIWPAEQLPGLRGLFDGKETNGDGQVEFEVLVAN</sequence>
<evidence type="ECO:0000259" key="1">
    <source>
        <dbReference type="Pfam" id="PF17972"/>
    </source>
</evidence>
<dbReference type="Pfam" id="PF17972">
    <property type="entry name" value="bMG5"/>
    <property type="match status" value="1"/>
</dbReference>
<dbReference type="RefSeq" id="WP_213420943.1">
    <property type="nucleotide sequence ID" value="NZ_JAHBND010000392.1"/>
</dbReference>
<dbReference type="InterPro" id="IPR041203">
    <property type="entry name" value="Bact_A2M_MG5"/>
</dbReference>
<dbReference type="AlphaFoldDB" id="A0AAW4KL62"/>
<proteinExistence type="predicted"/>
<accession>A0AAW4KL62</accession>
<comment type="caution">
    <text evidence="2">The sequence shown here is derived from an EMBL/GenBank/DDBJ whole genome shotgun (WGS) entry which is preliminary data.</text>
</comment>
<reference evidence="2" key="2">
    <citation type="submission" date="2023-08" db="EMBL/GenBank/DDBJ databases">
        <title>Vibrio cholerae Outbreaks in Tanzania Exemplify Founder Flush: Simultaneous Increases in Population Size and Genetic Diversity.</title>
        <authorList>
            <person name="Debes A.K."/>
            <person name="Mohammed A."/>
            <person name="Maseke I."/>
            <person name="Almeida M."/>
            <person name="Li S."/>
            <person name="Matimba H."/>
            <person name="Joachim A."/>
            <person name="Mizinduko M."/>
            <person name="Nyanga S."/>
            <person name="Kelly M."/>
            <person name="Kachwamba Y."/>
            <person name="Schaffer A.M."/>
            <person name="Nyanga A.S."/>
            <person name="Mghamba J."/>
            <person name="Mosha F.S."/>
            <person name="Sack D.A."/>
            <person name="Stine O.C."/>
        </authorList>
    </citation>
    <scope>NUCLEOTIDE SEQUENCE</scope>
    <source>
        <strain evidence="2">TDS0091212</strain>
    </source>
</reference>
<organism evidence="2 3">
    <name type="scientific">Vibrio cholerae</name>
    <dbReference type="NCBI Taxonomy" id="666"/>
    <lineage>
        <taxon>Bacteria</taxon>
        <taxon>Pseudomonadati</taxon>
        <taxon>Pseudomonadota</taxon>
        <taxon>Gammaproteobacteria</taxon>
        <taxon>Vibrionales</taxon>
        <taxon>Vibrionaceae</taxon>
        <taxon>Vibrio</taxon>
    </lineage>
</organism>
<dbReference type="Proteomes" id="UP001196338">
    <property type="component" value="Unassembled WGS sequence"/>
</dbReference>